<accession>A0A392URG4</accession>
<dbReference type="AlphaFoldDB" id="A0A392URG4"/>
<keyword evidence="3" id="KW-1185">Reference proteome</keyword>
<evidence type="ECO:0000256" key="1">
    <source>
        <dbReference type="SAM" id="MobiDB-lite"/>
    </source>
</evidence>
<protein>
    <submittedName>
        <fullName evidence="2">Uncharacterized protein</fullName>
    </submittedName>
</protein>
<dbReference type="EMBL" id="LXQA010880492">
    <property type="protein sequence ID" value="MCI75337.1"/>
    <property type="molecule type" value="Genomic_DNA"/>
</dbReference>
<reference evidence="2 3" key="1">
    <citation type="journal article" date="2018" name="Front. Plant Sci.">
        <title>Red Clover (Trifolium pratense) and Zigzag Clover (T. medium) - A Picture of Genomic Similarities and Differences.</title>
        <authorList>
            <person name="Dluhosova J."/>
            <person name="Istvanek J."/>
            <person name="Nedelnik J."/>
            <person name="Repkova J."/>
        </authorList>
    </citation>
    <scope>NUCLEOTIDE SEQUENCE [LARGE SCALE GENOMIC DNA]</scope>
    <source>
        <strain evidence="3">cv. 10/8</strain>
        <tissue evidence="2">Leaf</tissue>
    </source>
</reference>
<evidence type="ECO:0000313" key="2">
    <source>
        <dbReference type="EMBL" id="MCI75337.1"/>
    </source>
</evidence>
<name>A0A392URG4_9FABA</name>
<sequence>PPAVARRPTGQAGGFSGRPMAVDDEAPAIRAAADGGASATTSHPLFY</sequence>
<feature type="region of interest" description="Disordered" evidence="1">
    <location>
        <begin position="1"/>
        <end position="21"/>
    </location>
</feature>
<dbReference type="Proteomes" id="UP000265520">
    <property type="component" value="Unassembled WGS sequence"/>
</dbReference>
<evidence type="ECO:0000313" key="3">
    <source>
        <dbReference type="Proteomes" id="UP000265520"/>
    </source>
</evidence>
<proteinExistence type="predicted"/>
<organism evidence="2 3">
    <name type="scientific">Trifolium medium</name>
    <dbReference type="NCBI Taxonomy" id="97028"/>
    <lineage>
        <taxon>Eukaryota</taxon>
        <taxon>Viridiplantae</taxon>
        <taxon>Streptophyta</taxon>
        <taxon>Embryophyta</taxon>
        <taxon>Tracheophyta</taxon>
        <taxon>Spermatophyta</taxon>
        <taxon>Magnoliopsida</taxon>
        <taxon>eudicotyledons</taxon>
        <taxon>Gunneridae</taxon>
        <taxon>Pentapetalae</taxon>
        <taxon>rosids</taxon>
        <taxon>fabids</taxon>
        <taxon>Fabales</taxon>
        <taxon>Fabaceae</taxon>
        <taxon>Papilionoideae</taxon>
        <taxon>50 kb inversion clade</taxon>
        <taxon>NPAAA clade</taxon>
        <taxon>Hologalegina</taxon>
        <taxon>IRL clade</taxon>
        <taxon>Trifolieae</taxon>
        <taxon>Trifolium</taxon>
    </lineage>
</organism>
<feature type="non-terminal residue" evidence="2">
    <location>
        <position position="1"/>
    </location>
</feature>
<comment type="caution">
    <text evidence="2">The sequence shown here is derived from an EMBL/GenBank/DDBJ whole genome shotgun (WGS) entry which is preliminary data.</text>
</comment>